<dbReference type="EMBL" id="JACXAE010000086">
    <property type="protein sequence ID" value="MBD2775999.1"/>
    <property type="molecule type" value="Genomic_DNA"/>
</dbReference>
<evidence type="ECO:0000313" key="3">
    <source>
        <dbReference type="Proteomes" id="UP000629098"/>
    </source>
</evidence>
<keyword evidence="1" id="KW-0472">Membrane</keyword>
<sequence>MKLTENQQFKQAFAIGKGKHFPKVLLIGTLSALSILAIASILFFSRYNTANKMAVDLKEFSKSEYPENPADLSGHYRQYVNRKLTVVKKDANHFDFVLEPTNKHTAKIVFKNIDMRLFVPQRPSWVSKNENLEVISLANREWNRQQVSFKPNAQEIEISGGDGFEKKNLSSVEIANNCLNSGLWEILLFHKEGDSKKLYYQGWFTFPAGHYKNIFEQNNNISYWKHWYKLEHWQNPEGTPVDVQALRQVISEKEIPTKFLADEKIFASGEQKRKSKLLFADNIFTWKDLQNDKSASFASFVAPGKYDVNKPWGNKYWRIANFEKAILRNVKSPATNQQLQELELIFQDKQTNSKNRFLVSGIDINKIPQLAVNDYSKGLYMPMGIGLPPFSQSYEDLKKAPPAQSPYFSVLLDSQNKWINHHDTGLVGVAMHRDKFNPNLLHFYFLSYERHTLVGHYLITLN</sequence>
<dbReference type="AlphaFoldDB" id="A0A8J6XPX1"/>
<keyword evidence="3" id="KW-1185">Reference proteome</keyword>
<feature type="transmembrane region" description="Helical" evidence="1">
    <location>
        <begin position="21"/>
        <end position="44"/>
    </location>
</feature>
<gene>
    <name evidence="2" type="ORF">ICL16_29060</name>
</gene>
<accession>A0A8J6XPX1</accession>
<dbReference type="Proteomes" id="UP000629098">
    <property type="component" value="Unassembled WGS sequence"/>
</dbReference>
<evidence type="ECO:0000313" key="2">
    <source>
        <dbReference type="EMBL" id="MBD2775999.1"/>
    </source>
</evidence>
<evidence type="ECO:0000256" key="1">
    <source>
        <dbReference type="SAM" id="Phobius"/>
    </source>
</evidence>
<comment type="caution">
    <text evidence="2">The sequence shown here is derived from an EMBL/GenBank/DDBJ whole genome shotgun (WGS) entry which is preliminary data.</text>
</comment>
<protein>
    <submittedName>
        <fullName evidence="2">Uncharacterized protein</fullName>
    </submittedName>
</protein>
<keyword evidence="1" id="KW-1133">Transmembrane helix</keyword>
<reference evidence="2" key="1">
    <citation type="submission" date="2020-09" db="EMBL/GenBank/DDBJ databases">
        <title>Iningainema tapete sp. nov. (Scytonemataceae, Cyanobacteria) from greenhouses in central Florida (USA) produces two types of nodularin with biosynthetic potential for microcystin-LR and anabaenopeptins.</title>
        <authorList>
            <person name="Berthold D.E."/>
            <person name="Lefler F.W."/>
            <person name="Huang I.-S."/>
            <person name="Abdulla H."/>
            <person name="Zimba P.V."/>
            <person name="Laughinghouse H.D. IV."/>
        </authorList>
    </citation>
    <scope>NUCLEOTIDE SEQUENCE</scope>
    <source>
        <strain evidence="2">BLCCT55</strain>
    </source>
</reference>
<dbReference type="RefSeq" id="WP_190835054.1">
    <property type="nucleotide sequence ID" value="NZ_CAWPPI010000086.1"/>
</dbReference>
<keyword evidence="1" id="KW-0812">Transmembrane</keyword>
<organism evidence="2 3">
    <name type="scientific">Iningainema tapete BLCC-T55</name>
    <dbReference type="NCBI Taxonomy" id="2748662"/>
    <lineage>
        <taxon>Bacteria</taxon>
        <taxon>Bacillati</taxon>
        <taxon>Cyanobacteriota</taxon>
        <taxon>Cyanophyceae</taxon>
        <taxon>Nostocales</taxon>
        <taxon>Scytonemataceae</taxon>
        <taxon>Iningainema tapete</taxon>
    </lineage>
</organism>
<proteinExistence type="predicted"/>
<name>A0A8J6XPX1_9CYAN</name>